<dbReference type="GO" id="GO:0005737">
    <property type="term" value="C:cytoplasm"/>
    <property type="evidence" value="ECO:0007669"/>
    <property type="project" value="UniProtKB-SubCell"/>
</dbReference>
<reference evidence="9" key="1">
    <citation type="submission" date="2025-08" db="UniProtKB">
        <authorList>
            <consortium name="Ensembl"/>
        </authorList>
    </citation>
    <scope>IDENTIFICATION</scope>
</reference>
<feature type="compositionally biased region" description="Basic and acidic residues" evidence="7">
    <location>
        <begin position="1"/>
        <end position="19"/>
    </location>
</feature>
<keyword evidence="2" id="KW-0963">Cytoplasm</keyword>
<dbReference type="SMART" id="SM01288">
    <property type="entry name" value="FISNA"/>
    <property type="match status" value="1"/>
</dbReference>
<dbReference type="PANTHER" id="PTHR24106">
    <property type="entry name" value="NACHT, LRR AND CARD DOMAINS-CONTAINING"/>
    <property type="match status" value="1"/>
</dbReference>
<keyword evidence="4" id="KW-0677">Repeat</keyword>
<dbReference type="InterPro" id="IPR001611">
    <property type="entry name" value="Leu-rich_rpt"/>
</dbReference>
<dbReference type="SMART" id="SM00368">
    <property type="entry name" value="LRR_RI"/>
    <property type="match status" value="8"/>
</dbReference>
<dbReference type="InterPro" id="IPR041075">
    <property type="entry name" value="NOD1/2_WH"/>
</dbReference>
<dbReference type="Ensembl" id="ENSAMXT00005033062.1">
    <property type="protein sequence ID" value="ENSAMXP00005030186.1"/>
    <property type="gene ID" value="ENSAMXG00005014844.1"/>
</dbReference>
<evidence type="ECO:0000256" key="5">
    <source>
        <dbReference type="ARBA" id="ARBA00022741"/>
    </source>
</evidence>
<dbReference type="InterPro" id="IPR032675">
    <property type="entry name" value="LRR_dom_sf"/>
</dbReference>
<dbReference type="PROSITE" id="PS51450">
    <property type="entry name" value="LRR"/>
    <property type="match status" value="1"/>
</dbReference>
<dbReference type="AlphaFoldDB" id="A0A8B9K5D3"/>
<feature type="compositionally biased region" description="Polar residues" evidence="7">
    <location>
        <begin position="104"/>
        <end position="113"/>
    </location>
</feature>
<feature type="region of interest" description="Disordered" evidence="7">
    <location>
        <begin position="1"/>
        <end position="162"/>
    </location>
</feature>
<evidence type="ECO:0000256" key="1">
    <source>
        <dbReference type="ARBA" id="ARBA00004496"/>
    </source>
</evidence>
<keyword evidence="5" id="KW-0547">Nucleotide-binding</keyword>
<dbReference type="Gene3D" id="3.80.10.10">
    <property type="entry name" value="Ribonuclease Inhibitor"/>
    <property type="match status" value="2"/>
</dbReference>
<dbReference type="Pfam" id="PF17776">
    <property type="entry name" value="NLRC4_HD2"/>
    <property type="match status" value="1"/>
</dbReference>
<keyword evidence="6" id="KW-0067">ATP-binding</keyword>
<evidence type="ECO:0000256" key="2">
    <source>
        <dbReference type="ARBA" id="ARBA00022490"/>
    </source>
</evidence>
<name>A0A8B9K5D3_ASTMX</name>
<evidence type="ECO:0000313" key="9">
    <source>
        <dbReference type="Ensembl" id="ENSAMXP00005030186.1"/>
    </source>
</evidence>
<proteinExistence type="predicted"/>
<comment type="subcellular location">
    <subcellularLocation>
        <location evidence="1">Cytoplasm</location>
    </subcellularLocation>
</comment>
<dbReference type="OrthoDB" id="120976at2759"/>
<dbReference type="Pfam" id="PF13516">
    <property type="entry name" value="LRR_6"/>
    <property type="match status" value="4"/>
</dbReference>
<evidence type="ECO:0000259" key="8">
    <source>
        <dbReference type="PROSITE" id="PS50837"/>
    </source>
</evidence>
<dbReference type="InterPro" id="IPR051261">
    <property type="entry name" value="NLR"/>
</dbReference>
<feature type="compositionally biased region" description="Low complexity" evidence="7">
    <location>
        <begin position="127"/>
        <end position="141"/>
    </location>
</feature>
<dbReference type="InterPro" id="IPR029495">
    <property type="entry name" value="NACHT-assoc"/>
</dbReference>
<feature type="compositionally biased region" description="Polar residues" evidence="7">
    <location>
        <begin position="45"/>
        <end position="73"/>
    </location>
</feature>
<dbReference type="GO" id="GO:0005524">
    <property type="term" value="F:ATP binding"/>
    <property type="evidence" value="ECO:0007669"/>
    <property type="project" value="UniProtKB-KW"/>
</dbReference>
<evidence type="ECO:0000313" key="10">
    <source>
        <dbReference type="Proteomes" id="UP000694621"/>
    </source>
</evidence>
<dbReference type="SUPFAM" id="SSF52047">
    <property type="entry name" value="RNI-like"/>
    <property type="match status" value="1"/>
</dbReference>
<feature type="domain" description="NACHT" evidence="8">
    <location>
        <begin position="292"/>
        <end position="426"/>
    </location>
</feature>
<gene>
    <name evidence="9" type="primary">LOC103030237</name>
</gene>
<evidence type="ECO:0000256" key="7">
    <source>
        <dbReference type="SAM" id="MobiDB-lite"/>
    </source>
</evidence>
<evidence type="ECO:0000256" key="3">
    <source>
        <dbReference type="ARBA" id="ARBA00022614"/>
    </source>
</evidence>
<dbReference type="Pfam" id="PF14484">
    <property type="entry name" value="FISNA"/>
    <property type="match status" value="1"/>
</dbReference>
<dbReference type="InterPro" id="IPR027417">
    <property type="entry name" value="P-loop_NTPase"/>
</dbReference>
<evidence type="ECO:0000256" key="6">
    <source>
        <dbReference type="ARBA" id="ARBA00022840"/>
    </source>
</evidence>
<keyword evidence="3" id="KW-0433">Leucine-rich repeat</keyword>
<dbReference type="Proteomes" id="UP000694621">
    <property type="component" value="Unplaced"/>
</dbReference>
<dbReference type="Pfam" id="PF05729">
    <property type="entry name" value="NACHT"/>
    <property type="match status" value="1"/>
</dbReference>
<dbReference type="OMA" id="QCEITDE"/>
<accession>A0A8B9K5D3</accession>
<protein>
    <recommendedName>
        <fullName evidence="8">NACHT domain-containing protein</fullName>
    </recommendedName>
</protein>
<dbReference type="PROSITE" id="PS50837">
    <property type="entry name" value="NACHT"/>
    <property type="match status" value="1"/>
</dbReference>
<sequence>MEDSHTLQDEDASTGHRAEPGSPVPSCASMRSNSSMNRPIIFQGKNPSIFSPNQQDRSSPSEFSCVSLKSRQSMDFPLSFKDKPLSSGEEPAVHQNRPVPLPSSHVSIKSHQSMDPPITIKDKPLPSESRSVPSASSCVSLKSDKSMEPPISFPTNPKPSGQEMAELKPVGKTKSPNIVKTGGAVEWSISLSTRDFLKLLLCEDESYKKYKSSLKDRFQRLSDQLPNSGQSTLLDDIYTDLYITEGDSGEVNTEHEVRQIEMAARTQQLMGDKSIKCNDIFKPLPEQDKLIRTVLTKGVAGIGKTVSVQKFIVDWAEGKANQDVRFIFPLPFRELNLINDQSFSLEGLVHRFIPQLEKMPFIDIAEHDIVFIFDGLDECRSVMDFKNDKIINDVTDRTTVDMLLSNLIKGNLLPKAKIWITSRPAASSQIPVEFVSQVTEIRGFNDPQKVEYFQKRIRDQSLAKKTIAHLKSSRSLYIMCHIPVFCWISATVLERMLRETEDAAIPKTLTQMYTHFLIIQTSIRKEKYSPSEDKEIDKEMILKLGHLAFRQLIKGNLIFYEEDLRDCAIDVEDAVVYSGVCTQIFREEFELHLRREKVFCFVHLSIQEHLAALYVYISFSEGEQTVLNLWNPTKIAAAFSCPSIYDLHQSAVDKALKSTNGQFDLFLRFLLGLSLENNLALLQVLLPRVAAGCTTSVEKTIDYIKIRLRMTLPPEKYINLFHCLNELNDSSLQDEIQTLLGSGRLSKTKLSPAQWSALVFVLLNSDRELSVFDLRKYSLSNADECLYRMLPVVEASKTAEVRQCNLSVKGFQSLASALSSKSSNLRELKLSGTKMHGSTIKNLSEGLKNLHCKLEILDLSECNIQTDDCCLLASALNSNPQHLKELDLSFNPIGDFAVLPLCGVLYNPKSPLKKLKLYSCELTQKSCTVLSEALATHSNSSLTELDLSKNALQDHGVKMLSDALKNPHFKLRSLSLTDCGITEVGCVSLYLAFHSNPSHLIELCLNYNRLRDSGVKVIADILKQPQCKLEKLSLSQCEITDEGCAALASALRLNPEPHLRELELTRNKPGTSGKNQLRALQEHPDFRLEKLKF</sequence>
<dbReference type="InterPro" id="IPR041267">
    <property type="entry name" value="NLRP_HD2"/>
</dbReference>
<evidence type="ECO:0000256" key="4">
    <source>
        <dbReference type="ARBA" id="ARBA00022737"/>
    </source>
</evidence>
<dbReference type="InterPro" id="IPR007111">
    <property type="entry name" value="NACHT_NTPase"/>
</dbReference>
<dbReference type="FunFam" id="3.40.50.300:FF:000210">
    <property type="entry name" value="Si:dkey-16p6.1"/>
    <property type="match status" value="1"/>
</dbReference>
<organism evidence="9 10">
    <name type="scientific">Astyanax mexicanus</name>
    <name type="common">Blind cave fish</name>
    <name type="synonym">Astyanax fasciatus mexicanus</name>
    <dbReference type="NCBI Taxonomy" id="7994"/>
    <lineage>
        <taxon>Eukaryota</taxon>
        <taxon>Metazoa</taxon>
        <taxon>Chordata</taxon>
        <taxon>Craniata</taxon>
        <taxon>Vertebrata</taxon>
        <taxon>Euteleostomi</taxon>
        <taxon>Actinopterygii</taxon>
        <taxon>Neopterygii</taxon>
        <taxon>Teleostei</taxon>
        <taxon>Ostariophysi</taxon>
        <taxon>Characiformes</taxon>
        <taxon>Characoidei</taxon>
        <taxon>Acestrorhamphidae</taxon>
        <taxon>Acestrorhamphinae</taxon>
        <taxon>Astyanax</taxon>
    </lineage>
</organism>
<dbReference type="Pfam" id="PF17779">
    <property type="entry name" value="WHD_NOD2"/>
    <property type="match status" value="1"/>
</dbReference>
<dbReference type="Gene3D" id="3.40.50.300">
    <property type="entry name" value="P-loop containing nucleotide triphosphate hydrolases"/>
    <property type="match status" value="1"/>
</dbReference>